<organism evidence="2 3">
    <name type="scientific">Nocardia vinacea</name>
    <dbReference type="NCBI Taxonomy" id="96468"/>
    <lineage>
        <taxon>Bacteria</taxon>
        <taxon>Bacillati</taxon>
        <taxon>Actinomycetota</taxon>
        <taxon>Actinomycetes</taxon>
        <taxon>Mycobacteriales</taxon>
        <taxon>Nocardiaceae</taxon>
        <taxon>Nocardia</taxon>
    </lineage>
</organism>
<evidence type="ECO:0000256" key="1">
    <source>
        <dbReference type="SAM" id="MobiDB-lite"/>
    </source>
</evidence>
<sequence>MPEPPLLPQHPLGPHTQIRFGRRVGGQPSARIDRPDELDVTIRSGTFRLLRPDRIGRLVTAPGRLPMYPSGPMFPRSSGGNGSPLFGADPSVDCADPSDMSGRGPSSRMSGFPQSPVLSSTTWPG</sequence>
<dbReference type="Proteomes" id="UP001432062">
    <property type="component" value="Chromosome"/>
</dbReference>
<gene>
    <name evidence="2" type="ORF">OG563_46085</name>
</gene>
<accession>A0ABZ1YWT1</accession>
<reference evidence="2" key="1">
    <citation type="submission" date="2022-10" db="EMBL/GenBank/DDBJ databases">
        <title>The complete genomes of actinobacterial strains from the NBC collection.</title>
        <authorList>
            <person name="Joergensen T.S."/>
            <person name="Alvarez Arevalo M."/>
            <person name="Sterndorff E.B."/>
            <person name="Faurdal D."/>
            <person name="Vuksanovic O."/>
            <person name="Mourched A.-S."/>
            <person name="Charusanti P."/>
            <person name="Shaw S."/>
            <person name="Blin K."/>
            <person name="Weber T."/>
        </authorList>
    </citation>
    <scope>NUCLEOTIDE SEQUENCE</scope>
    <source>
        <strain evidence="2">NBC_01482</strain>
    </source>
</reference>
<proteinExistence type="predicted"/>
<protein>
    <submittedName>
        <fullName evidence="2">Uncharacterized protein</fullName>
    </submittedName>
</protein>
<evidence type="ECO:0000313" key="3">
    <source>
        <dbReference type="Proteomes" id="UP001432062"/>
    </source>
</evidence>
<feature type="region of interest" description="Disordered" evidence="1">
    <location>
        <begin position="61"/>
        <end position="125"/>
    </location>
</feature>
<feature type="compositionally biased region" description="Polar residues" evidence="1">
    <location>
        <begin position="112"/>
        <end position="125"/>
    </location>
</feature>
<name>A0ABZ1YWT1_9NOCA</name>
<dbReference type="RefSeq" id="WP_329410005.1">
    <property type="nucleotide sequence ID" value="NZ_CP109441.1"/>
</dbReference>
<keyword evidence="3" id="KW-1185">Reference proteome</keyword>
<feature type="region of interest" description="Disordered" evidence="1">
    <location>
        <begin position="1"/>
        <end position="33"/>
    </location>
</feature>
<evidence type="ECO:0000313" key="2">
    <source>
        <dbReference type="EMBL" id="WUV46342.1"/>
    </source>
</evidence>
<dbReference type="EMBL" id="CP109441">
    <property type="protein sequence ID" value="WUV46342.1"/>
    <property type="molecule type" value="Genomic_DNA"/>
</dbReference>
<feature type="compositionally biased region" description="Low complexity" evidence="1">
    <location>
        <begin position="97"/>
        <end position="110"/>
    </location>
</feature>